<proteinExistence type="predicted"/>
<accession>A0A1M6M9T2</accession>
<evidence type="ECO:0000313" key="2">
    <source>
        <dbReference type="Proteomes" id="UP000184465"/>
    </source>
</evidence>
<organism evidence="1 2">
    <name type="scientific">Paramaledivibacter caminithermalis (strain DSM 15212 / CIP 107654 / DViRD3)</name>
    <name type="common">Clostridium caminithermale</name>
    <dbReference type="NCBI Taxonomy" id="1121301"/>
    <lineage>
        <taxon>Bacteria</taxon>
        <taxon>Bacillati</taxon>
        <taxon>Bacillota</taxon>
        <taxon>Clostridia</taxon>
        <taxon>Peptostreptococcales</taxon>
        <taxon>Caminicellaceae</taxon>
        <taxon>Paramaledivibacter</taxon>
    </lineage>
</organism>
<dbReference type="Proteomes" id="UP000184465">
    <property type="component" value="Unassembled WGS sequence"/>
</dbReference>
<name>A0A1M6M9T2_PARC5</name>
<dbReference type="Pfam" id="PF09561">
    <property type="entry name" value="RE_HpaII"/>
    <property type="match status" value="1"/>
</dbReference>
<dbReference type="RefSeq" id="WP_073147853.1">
    <property type="nucleotide sequence ID" value="NZ_FRAG01000009.1"/>
</dbReference>
<reference evidence="1 2" key="1">
    <citation type="submission" date="2016-11" db="EMBL/GenBank/DDBJ databases">
        <authorList>
            <person name="Jaros S."/>
            <person name="Januszkiewicz K."/>
            <person name="Wedrychowicz H."/>
        </authorList>
    </citation>
    <scope>NUCLEOTIDE SEQUENCE [LARGE SCALE GENOMIC DNA]</scope>
    <source>
        <strain evidence="1 2">DSM 15212</strain>
    </source>
</reference>
<evidence type="ECO:0000313" key="1">
    <source>
        <dbReference type="EMBL" id="SHJ80201.1"/>
    </source>
</evidence>
<dbReference type="InterPro" id="IPR019062">
    <property type="entry name" value="Restrct_endonuc_II_HpaII"/>
</dbReference>
<gene>
    <name evidence="1" type="ORF">SAMN02745912_01154</name>
</gene>
<dbReference type="OrthoDB" id="1551452at2"/>
<dbReference type="STRING" id="1121301.SAMN02745912_01154"/>
<dbReference type="AlphaFoldDB" id="A0A1M6M9T2"/>
<dbReference type="EMBL" id="FRAG01000009">
    <property type="protein sequence ID" value="SHJ80201.1"/>
    <property type="molecule type" value="Genomic_DNA"/>
</dbReference>
<sequence>MWYGNKGEWSEVYTFLKLLSDGRLYAGDEDLNKIEEIYYPIIKILRKENDKNFEFHRNGNIKVVSGETQEVLLELEIEEFFHKSQVLLEKIYENIRGNFSVPEVEEFMKSIRCTKLKADNSDKTDITIVVHDIFTGYKPTLGFSIKSRLGNPSTLLNASQSTNFTFKLTKKISKQEVNMINNIDRTVARSYIIKRIEKIKELGCDFEFYDLKSKIFKNNLQLIDTELPKIIGYLLIEYYSTNYNRINELTERVKNSNPCKYQDIGNYPFYEHKIKNFLVDVALGMVPATPWNGNFNASGGYIIVKEDGDIVCYHIYNYNNFQEYLYTHTKLEKASSSRHGYGVIYEENGEQLIDFNLQIRFL</sequence>
<protein>
    <submittedName>
        <fullName evidence="1">Type II restriction enzyme</fullName>
    </submittedName>
</protein>
<keyword evidence="2" id="KW-1185">Reference proteome</keyword>